<organism evidence="2 3">
    <name type="scientific">Zunongwangia atlantica 22II14-10F7</name>
    <dbReference type="NCBI Taxonomy" id="1185767"/>
    <lineage>
        <taxon>Bacteria</taxon>
        <taxon>Pseudomonadati</taxon>
        <taxon>Bacteroidota</taxon>
        <taxon>Flavobacteriia</taxon>
        <taxon>Flavobacteriales</taxon>
        <taxon>Flavobacteriaceae</taxon>
        <taxon>Zunongwangia</taxon>
    </lineage>
</organism>
<keyword evidence="3" id="KW-1185">Reference proteome</keyword>
<dbReference type="InterPro" id="IPR011051">
    <property type="entry name" value="RmlC_Cupin_sf"/>
</dbReference>
<name>A0A1Y1T9M6_9FLAO</name>
<accession>A0A1Y1T9M6</accession>
<gene>
    <name evidence="2" type="ORF">IIF7_03716</name>
</gene>
<evidence type="ECO:0000259" key="1">
    <source>
        <dbReference type="Pfam" id="PF17954"/>
    </source>
</evidence>
<dbReference type="InterPro" id="IPR014710">
    <property type="entry name" value="RmlC-like_jellyroll"/>
</dbReference>
<dbReference type="Pfam" id="PF17954">
    <property type="entry name" value="Pirin_C_2"/>
    <property type="match status" value="1"/>
</dbReference>
<dbReference type="Gene3D" id="2.60.120.10">
    <property type="entry name" value="Jelly Rolls"/>
    <property type="match status" value="1"/>
</dbReference>
<comment type="caution">
    <text evidence="2">The sequence shown here is derived from an EMBL/GenBank/DDBJ whole genome shotgun (WGS) entry which is preliminary data.</text>
</comment>
<proteinExistence type="predicted"/>
<dbReference type="AlphaFoldDB" id="A0A1Y1T9M6"/>
<feature type="domain" description="Quercetin 2,3-dioxygenase C-terminal cupin" evidence="1">
    <location>
        <begin position="145"/>
        <end position="214"/>
    </location>
</feature>
<dbReference type="InterPro" id="IPR041602">
    <property type="entry name" value="Quercetinase_C"/>
</dbReference>
<dbReference type="EMBL" id="ARYN01000002">
    <property type="protein sequence ID" value="ORL47093.1"/>
    <property type="molecule type" value="Genomic_DNA"/>
</dbReference>
<dbReference type="STRING" id="1185767.IIF7_03716"/>
<dbReference type="SUPFAM" id="SSF51182">
    <property type="entry name" value="RmlC-like cupins"/>
    <property type="match status" value="1"/>
</dbReference>
<reference evidence="2 3" key="1">
    <citation type="submission" date="2013-04" db="EMBL/GenBank/DDBJ databases">
        <title>Zunongwangia sp. 22II14-10F7 Genome Sequencing.</title>
        <authorList>
            <person name="Lai Q."/>
            <person name="Shao Z."/>
        </authorList>
    </citation>
    <scope>NUCLEOTIDE SEQUENCE [LARGE SCALE GENOMIC DNA]</scope>
    <source>
        <strain evidence="2 3">22II14-10F7</strain>
    </source>
</reference>
<dbReference type="Proteomes" id="UP000192746">
    <property type="component" value="Unassembled WGS sequence"/>
</dbReference>
<evidence type="ECO:0000313" key="2">
    <source>
        <dbReference type="EMBL" id="ORL47093.1"/>
    </source>
</evidence>
<dbReference type="OrthoDB" id="321327at2"/>
<dbReference type="RefSeq" id="WP_084840323.1">
    <property type="nucleotide sequence ID" value="NZ_ARYN01000002.1"/>
</dbReference>
<protein>
    <submittedName>
        <fullName evidence="2">Pirin</fullName>
    </submittedName>
</protein>
<sequence length="216" mass="24713">MNPTKQVKIFTANRRNLIRTENFNIFETINSKNSFGSLIHFSLNILKSNQQTFLNYSENVLSLIIPTFGGIEVAAGSDNFVHISQFYSEFKPKSSLLRINNPYEDYEISFLRIDFLAGMGYKKITDFNLKPNSLHLIFQNYAINASLKMGKYEGRQKGESRAQFNHKTFIYVVSGAFEVNDRLLETGDGICFWETDLIEFEALSNNAVFLIIEVSA</sequence>
<evidence type="ECO:0000313" key="3">
    <source>
        <dbReference type="Proteomes" id="UP000192746"/>
    </source>
</evidence>